<dbReference type="AlphaFoldDB" id="A0A543CIG0"/>
<protein>
    <recommendedName>
        <fullName evidence="4">HAF family extracellular repeat protein</fullName>
    </recommendedName>
</protein>
<name>A0A543CIG0_9ACTN</name>
<reference evidence="2 3" key="1">
    <citation type="submission" date="2019-06" db="EMBL/GenBank/DDBJ databases">
        <title>Sequencing the genomes of 1000 actinobacteria strains.</title>
        <authorList>
            <person name="Klenk H.-P."/>
        </authorList>
    </citation>
    <scope>NUCLEOTIDE SEQUENCE [LARGE SCALE GENOMIC DNA]</scope>
    <source>
        <strain evidence="2 3">DSM 102200</strain>
    </source>
</reference>
<dbReference type="Proteomes" id="UP000316096">
    <property type="component" value="Unassembled WGS sequence"/>
</dbReference>
<evidence type="ECO:0008006" key="4">
    <source>
        <dbReference type="Google" id="ProtNLM"/>
    </source>
</evidence>
<keyword evidence="1" id="KW-0732">Signal</keyword>
<evidence type="ECO:0000313" key="2">
    <source>
        <dbReference type="EMBL" id="TQL96697.1"/>
    </source>
</evidence>
<accession>A0A543CIG0</accession>
<organism evidence="2 3">
    <name type="scientific">Actinoallomurus bryophytorum</name>
    <dbReference type="NCBI Taxonomy" id="1490222"/>
    <lineage>
        <taxon>Bacteria</taxon>
        <taxon>Bacillati</taxon>
        <taxon>Actinomycetota</taxon>
        <taxon>Actinomycetes</taxon>
        <taxon>Streptosporangiales</taxon>
        <taxon>Thermomonosporaceae</taxon>
        <taxon>Actinoallomurus</taxon>
    </lineage>
</organism>
<evidence type="ECO:0000256" key="1">
    <source>
        <dbReference type="SAM" id="SignalP"/>
    </source>
</evidence>
<feature type="chain" id="PRO_5039268454" description="HAF family extracellular repeat protein" evidence="1">
    <location>
        <begin position="32"/>
        <end position="348"/>
    </location>
</feature>
<dbReference type="EMBL" id="VFOZ01000001">
    <property type="protein sequence ID" value="TQL96697.1"/>
    <property type="molecule type" value="Genomic_DNA"/>
</dbReference>
<feature type="signal peptide" evidence="1">
    <location>
        <begin position="1"/>
        <end position="31"/>
    </location>
</feature>
<dbReference type="SUPFAM" id="SSF51004">
    <property type="entry name" value="C-terminal (heme d1) domain of cytochrome cd1-nitrite reductase"/>
    <property type="match status" value="1"/>
</dbReference>
<dbReference type="InterPro" id="IPR011048">
    <property type="entry name" value="Haem_d1_sf"/>
</dbReference>
<evidence type="ECO:0000313" key="3">
    <source>
        <dbReference type="Proteomes" id="UP000316096"/>
    </source>
</evidence>
<proteinExistence type="predicted"/>
<sequence>MKLKMNIWGSAAAVLAVVLSAAAAHPASASAAAEPCAREIMPVLPDSTSTNVLSGDPGGRYQIGTSRDTDENDHNVLWQDGTARELRIPTGHGDASPQDVNRSGEIVALTSEGDDVQGWRYKNGQVTGLPSPESARSTEPTVINSGGEIAGTAFYAANAWDGYAVVWSADNAVRKLPRPDGFNEARVSDIDDDGTVVGYVTQWDYAKAEVLNERAVAWSADGSWRFLPGLVPDAHTQALTIRNGRVAGTEQGRDHAVAWDARSGEATELPARGRPVAINSGGSVALNPGYGDMVLLQQGVERPLPVDDPNMSGGSVFALTDADVVYGSDWVWDGDKQTSTQWPVRWRC</sequence>
<comment type="caution">
    <text evidence="2">The sequence shown here is derived from an EMBL/GenBank/DDBJ whole genome shotgun (WGS) entry which is preliminary data.</text>
</comment>
<keyword evidence="3" id="KW-1185">Reference proteome</keyword>
<gene>
    <name evidence="2" type="ORF">FB559_2246</name>
</gene>